<evidence type="ECO:0000259" key="1">
    <source>
        <dbReference type="PROSITE" id="PS50883"/>
    </source>
</evidence>
<dbReference type="InterPro" id="IPR052155">
    <property type="entry name" value="Biofilm_reg_signaling"/>
</dbReference>
<organism evidence="3 4">
    <name type="scientific">Cognatilysobacter bugurensis</name>
    <dbReference type="NCBI Taxonomy" id="543356"/>
    <lineage>
        <taxon>Bacteria</taxon>
        <taxon>Pseudomonadati</taxon>
        <taxon>Pseudomonadota</taxon>
        <taxon>Gammaproteobacteria</taxon>
        <taxon>Lysobacterales</taxon>
        <taxon>Lysobacteraceae</taxon>
        <taxon>Cognatilysobacter</taxon>
    </lineage>
</organism>
<dbReference type="Pfam" id="PF00990">
    <property type="entry name" value="GGDEF"/>
    <property type="match status" value="1"/>
</dbReference>
<dbReference type="SMART" id="SM00267">
    <property type="entry name" value="GGDEF"/>
    <property type="match status" value="1"/>
</dbReference>
<dbReference type="InterPro" id="IPR043128">
    <property type="entry name" value="Rev_trsase/Diguanyl_cyclase"/>
</dbReference>
<dbReference type="PANTHER" id="PTHR44757:SF2">
    <property type="entry name" value="BIOFILM ARCHITECTURE MAINTENANCE PROTEIN MBAA"/>
    <property type="match status" value="1"/>
</dbReference>
<dbReference type="EMBL" id="BMYD01000001">
    <property type="protein sequence ID" value="GHA73729.1"/>
    <property type="molecule type" value="Genomic_DNA"/>
</dbReference>
<dbReference type="InterPro" id="IPR000160">
    <property type="entry name" value="GGDEF_dom"/>
</dbReference>
<evidence type="ECO:0000259" key="2">
    <source>
        <dbReference type="PROSITE" id="PS50887"/>
    </source>
</evidence>
<protein>
    <recommendedName>
        <fullName evidence="5">Bifunctional diguanylate cyclase/phosphodiesterase</fullName>
    </recommendedName>
</protein>
<dbReference type="SUPFAM" id="SSF55073">
    <property type="entry name" value="Nucleotide cyclase"/>
    <property type="match status" value="1"/>
</dbReference>
<dbReference type="PROSITE" id="PS50887">
    <property type="entry name" value="GGDEF"/>
    <property type="match status" value="1"/>
</dbReference>
<evidence type="ECO:0008006" key="5">
    <source>
        <dbReference type="Google" id="ProtNLM"/>
    </source>
</evidence>
<evidence type="ECO:0000313" key="3">
    <source>
        <dbReference type="EMBL" id="GHA73729.1"/>
    </source>
</evidence>
<dbReference type="SUPFAM" id="SSF141868">
    <property type="entry name" value="EAL domain-like"/>
    <property type="match status" value="1"/>
</dbReference>
<proteinExistence type="predicted"/>
<reference evidence="3" key="2">
    <citation type="submission" date="2020-09" db="EMBL/GenBank/DDBJ databases">
        <authorList>
            <person name="Sun Q."/>
            <person name="Kim S."/>
        </authorList>
    </citation>
    <scope>NUCLEOTIDE SEQUENCE</scope>
    <source>
        <strain evidence="3">KCTC 23077</strain>
    </source>
</reference>
<dbReference type="InterPro" id="IPR029787">
    <property type="entry name" value="Nucleotide_cyclase"/>
</dbReference>
<feature type="domain" description="GGDEF" evidence="2">
    <location>
        <begin position="33"/>
        <end position="166"/>
    </location>
</feature>
<dbReference type="InterPro" id="IPR001633">
    <property type="entry name" value="EAL_dom"/>
</dbReference>
<feature type="domain" description="EAL" evidence="1">
    <location>
        <begin position="175"/>
        <end position="426"/>
    </location>
</feature>
<dbReference type="CDD" id="cd01949">
    <property type="entry name" value="GGDEF"/>
    <property type="match status" value="1"/>
</dbReference>
<dbReference type="InterPro" id="IPR035919">
    <property type="entry name" value="EAL_sf"/>
</dbReference>
<name>A0A918SYN7_9GAMM</name>
<gene>
    <name evidence="3" type="ORF">GCM10007067_08210</name>
</gene>
<dbReference type="Gene3D" id="3.30.70.270">
    <property type="match status" value="1"/>
</dbReference>
<keyword evidence="4" id="KW-1185">Reference proteome</keyword>
<dbReference type="PROSITE" id="PS50883">
    <property type="entry name" value="EAL"/>
    <property type="match status" value="1"/>
</dbReference>
<reference evidence="3" key="1">
    <citation type="journal article" date="2014" name="Int. J. Syst. Evol. Microbiol.">
        <title>Complete genome sequence of Corynebacterium casei LMG S-19264T (=DSM 44701T), isolated from a smear-ripened cheese.</title>
        <authorList>
            <consortium name="US DOE Joint Genome Institute (JGI-PGF)"/>
            <person name="Walter F."/>
            <person name="Albersmeier A."/>
            <person name="Kalinowski J."/>
            <person name="Ruckert C."/>
        </authorList>
    </citation>
    <scope>NUCLEOTIDE SEQUENCE</scope>
    <source>
        <strain evidence="3">KCTC 23077</strain>
    </source>
</reference>
<dbReference type="CDD" id="cd01948">
    <property type="entry name" value="EAL"/>
    <property type="match status" value="1"/>
</dbReference>
<dbReference type="NCBIfam" id="TIGR00254">
    <property type="entry name" value="GGDEF"/>
    <property type="match status" value="1"/>
</dbReference>
<dbReference type="AlphaFoldDB" id="A0A918SYN7"/>
<accession>A0A918SYN7</accession>
<dbReference type="Pfam" id="PF00563">
    <property type="entry name" value="EAL"/>
    <property type="match status" value="1"/>
</dbReference>
<sequence length="430" mass="47854">MDPMHDALTGLRNRSNFMSLLRRCVTVSNEQRATTALIVVDIDQFAQFNNVQGFELGDRMLKHLSELIQQVARGHDYTARIGDNRFAIILNRVLNRGHVELAVQKLFRLLEVPYQGESTRFRVPVTLGIALCPMHATQSEMLLRRAEAALARARVAGLRHDYAPQISGDLDISAMWDLEIQLTGAIERGEMSLHYQPQVRPSDRRFMGAEALMRWNSPSRGPVSPDVFIPIAERTGQIRALTTWALNMALRQAAEWECDAPVTVSVNLPGTLATQADLPELVEAALKLWGSERVQPVLEVTESSLMDAERAFASLAQLRSLGVRISIDDFGTGYSCLAYFKSIPADELKIDKSFVRELLTDRANADIVRLIVDLSRRFGLSVAAEGVEDEATFDALREIGCDIVQGYLVGRPMPSAQLREWLATQAPLSA</sequence>
<dbReference type="Gene3D" id="3.20.20.450">
    <property type="entry name" value="EAL domain"/>
    <property type="match status" value="1"/>
</dbReference>
<dbReference type="PANTHER" id="PTHR44757">
    <property type="entry name" value="DIGUANYLATE CYCLASE DGCP"/>
    <property type="match status" value="1"/>
</dbReference>
<evidence type="ECO:0000313" key="4">
    <source>
        <dbReference type="Proteomes" id="UP000646426"/>
    </source>
</evidence>
<dbReference type="SMART" id="SM00052">
    <property type="entry name" value="EAL"/>
    <property type="match status" value="1"/>
</dbReference>
<comment type="caution">
    <text evidence="3">The sequence shown here is derived from an EMBL/GenBank/DDBJ whole genome shotgun (WGS) entry which is preliminary data.</text>
</comment>
<dbReference type="Proteomes" id="UP000646426">
    <property type="component" value="Unassembled WGS sequence"/>
</dbReference>